<keyword evidence="2" id="KW-1185">Reference proteome</keyword>
<dbReference type="OMA" id="NIYNSFR"/>
<evidence type="ECO:0000313" key="2">
    <source>
        <dbReference type="Proteomes" id="UP000054359"/>
    </source>
</evidence>
<sequence>MEQETLQDDSPSKIWKKHIRRDKRLRGESYIGFRGVEHAARPMLASPCYNKSNHQCSALISEAERQNIYNSFRALPTINDQRYFIVQHVKKTQKKKATSGDSSRRENTNIYSFAVNGESMKVCREFFMATLNVTDAFIRTSLSKISSSGILQPDLRGHHPPHNKFSPETEANIREFILSFPITESYYSHKISDKKYSSGNLSVAKMYKMFIEHCNEKQLRKVSFESFRKIFREYNAGFCHSKED</sequence>
<dbReference type="AlphaFoldDB" id="A0A087T7W2"/>
<dbReference type="PANTHER" id="PTHR10773">
    <property type="entry name" value="DNA-DIRECTED RNA POLYMERASES I, II, AND III SUBUNIT RPABC2"/>
    <property type="match status" value="1"/>
</dbReference>
<dbReference type="Proteomes" id="UP000054359">
    <property type="component" value="Unassembled WGS sequence"/>
</dbReference>
<protein>
    <submittedName>
        <fullName evidence="1">Uncharacterized protein</fullName>
    </submittedName>
</protein>
<proteinExistence type="predicted"/>
<organism evidence="1 2">
    <name type="scientific">Stegodyphus mimosarum</name>
    <name type="common">African social velvet spider</name>
    <dbReference type="NCBI Taxonomy" id="407821"/>
    <lineage>
        <taxon>Eukaryota</taxon>
        <taxon>Metazoa</taxon>
        <taxon>Ecdysozoa</taxon>
        <taxon>Arthropoda</taxon>
        <taxon>Chelicerata</taxon>
        <taxon>Arachnida</taxon>
        <taxon>Araneae</taxon>
        <taxon>Araneomorphae</taxon>
        <taxon>Entelegynae</taxon>
        <taxon>Eresoidea</taxon>
        <taxon>Eresidae</taxon>
        <taxon>Stegodyphus</taxon>
    </lineage>
</organism>
<dbReference type="OrthoDB" id="6776127at2759"/>
<accession>A0A087T7W2</accession>
<reference evidence="1 2" key="1">
    <citation type="submission" date="2013-11" db="EMBL/GenBank/DDBJ databases">
        <title>Genome sequencing of Stegodyphus mimosarum.</title>
        <authorList>
            <person name="Bechsgaard J."/>
        </authorList>
    </citation>
    <scope>NUCLEOTIDE SEQUENCE [LARGE SCALE GENOMIC DNA]</scope>
</reference>
<name>A0A087T7W2_STEMI</name>
<evidence type="ECO:0000313" key="1">
    <source>
        <dbReference type="EMBL" id="KFM61201.1"/>
    </source>
</evidence>
<dbReference type="PANTHER" id="PTHR10773:SF19">
    <property type="match status" value="1"/>
</dbReference>
<dbReference type="EMBL" id="KK113854">
    <property type="protein sequence ID" value="KFM61201.1"/>
    <property type="molecule type" value="Genomic_DNA"/>
</dbReference>
<feature type="non-terminal residue" evidence="1">
    <location>
        <position position="244"/>
    </location>
</feature>
<gene>
    <name evidence="1" type="ORF">X975_03154</name>
</gene>